<keyword evidence="1" id="KW-1133">Transmembrane helix</keyword>
<dbReference type="EMBL" id="RCCP01000001">
    <property type="protein sequence ID" value="RLJ89914.1"/>
    <property type="molecule type" value="Genomic_DNA"/>
</dbReference>
<sequence>MIFVQHESASWLGLSDSFWGSLSGALITGIIAIVVFVIGSIIENKRRRKVIKNYVETIKEIHSNTICDLRVFLEASKPKVDLPKDYQDKIVYLVINGKMLNYFDMTEMMRESKVAIHVMEYVQTYQETVQLIESSHSTRYGNLFFKFINNEDGKNDPEMLEFYINNLYDIIKKIK</sequence>
<evidence type="ECO:0000313" key="2">
    <source>
        <dbReference type="EMBL" id="RLJ89914.1"/>
    </source>
</evidence>
<feature type="transmembrane region" description="Helical" evidence="1">
    <location>
        <begin position="18"/>
        <end position="42"/>
    </location>
</feature>
<keyword evidence="1" id="KW-0812">Transmembrane</keyword>
<evidence type="ECO:0000256" key="1">
    <source>
        <dbReference type="SAM" id="Phobius"/>
    </source>
</evidence>
<keyword evidence="1" id="KW-0472">Membrane</keyword>
<evidence type="ECO:0000313" key="3">
    <source>
        <dbReference type="Proteomes" id="UP000280791"/>
    </source>
</evidence>
<comment type="caution">
    <text evidence="2">The sequence shown here is derived from an EMBL/GenBank/DDBJ whole genome shotgun (WGS) entry which is preliminary data.</text>
</comment>
<protein>
    <submittedName>
        <fullName evidence="2">Uncharacterized protein</fullName>
    </submittedName>
</protein>
<keyword evidence="3" id="KW-1185">Reference proteome</keyword>
<gene>
    <name evidence="2" type="ORF">DFR62_0054</name>
</gene>
<organism evidence="2 3">
    <name type="scientific">Planococcus citreus</name>
    <dbReference type="NCBI Taxonomy" id="1373"/>
    <lineage>
        <taxon>Bacteria</taxon>
        <taxon>Bacillati</taxon>
        <taxon>Bacillota</taxon>
        <taxon>Bacilli</taxon>
        <taxon>Bacillales</taxon>
        <taxon>Caryophanaceae</taxon>
        <taxon>Planococcus</taxon>
    </lineage>
</organism>
<accession>A0A497YSB5</accession>
<dbReference type="AlphaFoldDB" id="A0A497YSB5"/>
<dbReference type="Proteomes" id="UP000280791">
    <property type="component" value="Unassembled WGS sequence"/>
</dbReference>
<proteinExistence type="predicted"/>
<reference evidence="2 3" key="1">
    <citation type="submission" date="2018-10" db="EMBL/GenBank/DDBJ databases">
        <title>Genomic Encyclopedia of Type Strains, Phase IV (KMG-IV): sequencing the most valuable type-strain genomes for metagenomic binning, comparative biology and taxonomic classification.</title>
        <authorList>
            <person name="Goeker M."/>
        </authorList>
    </citation>
    <scope>NUCLEOTIDE SEQUENCE [LARGE SCALE GENOMIC DNA]</scope>
    <source>
        <strain evidence="2 3">DSM 20549</strain>
    </source>
</reference>
<name>A0A497YSB5_9BACL</name>
<dbReference type="RefSeq" id="WP_121297526.1">
    <property type="nucleotide sequence ID" value="NZ_RCCP01000001.1"/>
</dbReference>